<dbReference type="EMBL" id="JAWWNJ010000109">
    <property type="protein sequence ID" value="KAK6992569.1"/>
    <property type="molecule type" value="Genomic_DNA"/>
</dbReference>
<keyword evidence="4" id="KW-0560">Oxidoreductase</keyword>
<evidence type="ECO:0000256" key="4">
    <source>
        <dbReference type="ARBA" id="ARBA00023002"/>
    </source>
</evidence>
<evidence type="ECO:0000256" key="2">
    <source>
        <dbReference type="ARBA" id="ARBA00022723"/>
    </source>
</evidence>
<dbReference type="Pfam" id="PF02668">
    <property type="entry name" value="TauD"/>
    <property type="match status" value="1"/>
</dbReference>
<evidence type="ECO:0000313" key="8">
    <source>
        <dbReference type="Proteomes" id="UP001362999"/>
    </source>
</evidence>
<dbReference type="GO" id="GO:0005737">
    <property type="term" value="C:cytoplasm"/>
    <property type="evidence" value="ECO:0007669"/>
    <property type="project" value="TreeGrafter"/>
</dbReference>
<keyword evidence="2" id="KW-0479">Metal-binding</keyword>
<dbReference type="PANTHER" id="PTHR30468">
    <property type="entry name" value="ALPHA-KETOGLUTARATE-DEPENDENT SULFONATE DIOXYGENASE"/>
    <property type="match status" value="1"/>
</dbReference>
<evidence type="ECO:0000256" key="3">
    <source>
        <dbReference type="ARBA" id="ARBA00022964"/>
    </source>
</evidence>
<dbReference type="Gene3D" id="3.60.130.10">
    <property type="entry name" value="Clavaminate synthase-like"/>
    <property type="match status" value="1"/>
</dbReference>
<evidence type="ECO:0000256" key="5">
    <source>
        <dbReference type="ARBA" id="ARBA00023004"/>
    </source>
</evidence>
<dbReference type="AlphaFoldDB" id="A0AAV9ZUG0"/>
<dbReference type="InterPro" id="IPR003819">
    <property type="entry name" value="TauD/TfdA-like"/>
</dbReference>
<dbReference type="GO" id="GO:0016706">
    <property type="term" value="F:2-oxoglutarate-dependent dioxygenase activity"/>
    <property type="evidence" value="ECO:0007669"/>
    <property type="project" value="TreeGrafter"/>
</dbReference>
<comment type="similarity">
    <text evidence="1">Belongs to the TfdA dioxygenase family.</text>
</comment>
<dbReference type="SUPFAM" id="SSF51197">
    <property type="entry name" value="Clavaminate synthase-like"/>
    <property type="match status" value="1"/>
</dbReference>
<keyword evidence="5" id="KW-0408">Iron</keyword>
<organism evidence="7 8">
    <name type="scientific">Favolaschia claudopus</name>
    <dbReference type="NCBI Taxonomy" id="2862362"/>
    <lineage>
        <taxon>Eukaryota</taxon>
        <taxon>Fungi</taxon>
        <taxon>Dikarya</taxon>
        <taxon>Basidiomycota</taxon>
        <taxon>Agaricomycotina</taxon>
        <taxon>Agaricomycetes</taxon>
        <taxon>Agaricomycetidae</taxon>
        <taxon>Agaricales</taxon>
        <taxon>Marasmiineae</taxon>
        <taxon>Mycenaceae</taxon>
        <taxon>Favolaschia</taxon>
    </lineage>
</organism>
<gene>
    <name evidence="7" type="ORF">R3P38DRAFT_159045</name>
</gene>
<proteinExistence type="inferred from homology"/>
<keyword evidence="3" id="KW-0223">Dioxygenase</keyword>
<keyword evidence="8" id="KW-1185">Reference proteome</keyword>
<evidence type="ECO:0000256" key="1">
    <source>
        <dbReference type="ARBA" id="ARBA00005896"/>
    </source>
</evidence>
<evidence type="ECO:0000259" key="6">
    <source>
        <dbReference type="Pfam" id="PF02668"/>
    </source>
</evidence>
<sequence>MLGLLDGPKVGGDTVFAATDEAYNRLSPAMQKFLDGIQVKHSSANMINHTRLVGGLVRKDPITTIHPLVRVHPITGAHCLFVNGEFITSAVGMKDLEWKAISDFLLQHIIGSHDIQARVRWSPRTIVIFDNRSTLHTAVVDYVDDEHGVQPRHIFRLAAMAEKPIPVSTI</sequence>
<name>A0AAV9ZUG0_9AGAR</name>
<dbReference type="InterPro" id="IPR042098">
    <property type="entry name" value="TauD-like_sf"/>
</dbReference>
<dbReference type="InterPro" id="IPR051323">
    <property type="entry name" value="AtsK-like"/>
</dbReference>
<accession>A0AAV9ZUG0</accession>
<evidence type="ECO:0000313" key="7">
    <source>
        <dbReference type="EMBL" id="KAK6992569.1"/>
    </source>
</evidence>
<reference evidence="7 8" key="1">
    <citation type="journal article" date="2024" name="J Genomics">
        <title>Draft genome sequencing and assembly of Favolaschia claudopus CIRM-BRFM 2984 isolated from oak limbs.</title>
        <authorList>
            <person name="Navarro D."/>
            <person name="Drula E."/>
            <person name="Chaduli D."/>
            <person name="Cazenave R."/>
            <person name="Ahrendt S."/>
            <person name="Wang J."/>
            <person name="Lipzen A."/>
            <person name="Daum C."/>
            <person name="Barry K."/>
            <person name="Grigoriev I.V."/>
            <person name="Favel A."/>
            <person name="Rosso M.N."/>
            <person name="Martin F."/>
        </authorList>
    </citation>
    <scope>NUCLEOTIDE SEQUENCE [LARGE SCALE GENOMIC DNA]</scope>
    <source>
        <strain evidence="7 8">CIRM-BRFM 2984</strain>
    </source>
</reference>
<dbReference type="GO" id="GO:0046872">
    <property type="term" value="F:metal ion binding"/>
    <property type="evidence" value="ECO:0007669"/>
    <property type="project" value="UniProtKB-KW"/>
</dbReference>
<feature type="domain" description="TauD/TfdA-like" evidence="6">
    <location>
        <begin position="2"/>
        <end position="157"/>
    </location>
</feature>
<dbReference type="Proteomes" id="UP001362999">
    <property type="component" value="Unassembled WGS sequence"/>
</dbReference>
<comment type="caution">
    <text evidence="7">The sequence shown here is derived from an EMBL/GenBank/DDBJ whole genome shotgun (WGS) entry which is preliminary data.</text>
</comment>
<dbReference type="PANTHER" id="PTHR30468:SF30">
    <property type="entry name" value="ALPHA-KETOGLUTARATE-DEPENDENT TAURINE DIOXYGENASE (AFU_ORTHOLOGUE AFUA_7G06030)"/>
    <property type="match status" value="1"/>
</dbReference>
<protein>
    <recommendedName>
        <fullName evidence="6">TauD/TfdA-like domain-containing protein</fullName>
    </recommendedName>
</protein>